<reference evidence="2 3" key="2">
    <citation type="journal article" date="2023" name="Mol. Biol. Evol.">
        <title>Genomics of Secondarily Temperate Adaptation in the Only Non-Antarctic Icefish.</title>
        <authorList>
            <person name="Rivera-Colon A.G."/>
            <person name="Rayamajhi N."/>
            <person name="Minhas B.F."/>
            <person name="Madrigal G."/>
            <person name="Bilyk K.T."/>
            <person name="Yoon V."/>
            <person name="Hune M."/>
            <person name="Gregory S."/>
            <person name="Cheng C.H.C."/>
            <person name="Catchen J.M."/>
        </authorList>
    </citation>
    <scope>NUCLEOTIDE SEQUENCE [LARGE SCALE GENOMIC DNA]</scope>
    <source>
        <strain evidence="2">JMC-PN-2008</strain>
    </source>
</reference>
<evidence type="ECO:0000313" key="3">
    <source>
        <dbReference type="Proteomes" id="UP001346869"/>
    </source>
</evidence>
<dbReference type="Proteomes" id="UP001346869">
    <property type="component" value="Unassembled WGS sequence"/>
</dbReference>
<evidence type="ECO:0000256" key="1">
    <source>
        <dbReference type="SAM" id="MobiDB-lite"/>
    </source>
</evidence>
<comment type="caution">
    <text evidence="2">The sequence shown here is derived from an EMBL/GenBank/DDBJ whole genome shotgun (WGS) entry which is preliminary data.</text>
</comment>
<proteinExistence type="predicted"/>
<feature type="compositionally biased region" description="Polar residues" evidence="1">
    <location>
        <begin position="73"/>
        <end position="92"/>
    </location>
</feature>
<gene>
    <name evidence="2" type="ORF">PBY51_020724</name>
</gene>
<sequence>MFPCLSSGALCSSGLFQGTKRGVGGWPRERPVDKVGSAGGVWGSQGPENGLELMLKNDKGQLERRTAGEADHSSLSMQKKWTSGKSKTLSDV</sequence>
<feature type="region of interest" description="Disordered" evidence="1">
    <location>
        <begin position="17"/>
        <end position="92"/>
    </location>
</feature>
<dbReference type="AlphaFoldDB" id="A0AAN7XTX7"/>
<evidence type="ECO:0000313" key="2">
    <source>
        <dbReference type="EMBL" id="KAK5866539.1"/>
    </source>
</evidence>
<organism evidence="2 3">
    <name type="scientific">Eleginops maclovinus</name>
    <name type="common">Patagonian blennie</name>
    <name type="synonym">Eleginus maclovinus</name>
    <dbReference type="NCBI Taxonomy" id="56733"/>
    <lineage>
        <taxon>Eukaryota</taxon>
        <taxon>Metazoa</taxon>
        <taxon>Chordata</taxon>
        <taxon>Craniata</taxon>
        <taxon>Vertebrata</taxon>
        <taxon>Euteleostomi</taxon>
        <taxon>Actinopterygii</taxon>
        <taxon>Neopterygii</taxon>
        <taxon>Teleostei</taxon>
        <taxon>Neoteleostei</taxon>
        <taxon>Acanthomorphata</taxon>
        <taxon>Eupercaria</taxon>
        <taxon>Perciformes</taxon>
        <taxon>Notothenioidei</taxon>
        <taxon>Eleginopidae</taxon>
        <taxon>Eleginops</taxon>
    </lineage>
</organism>
<name>A0AAN7XTX7_ELEMC</name>
<dbReference type="EMBL" id="JAUZQC010000009">
    <property type="protein sequence ID" value="KAK5866539.1"/>
    <property type="molecule type" value="Genomic_DNA"/>
</dbReference>
<keyword evidence="3" id="KW-1185">Reference proteome</keyword>
<feature type="compositionally biased region" description="Basic and acidic residues" evidence="1">
    <location>
        <begin position="55"/>
        <end position="72"/>
    </location>
</feature>
<reference evidence="2 3" key="1">
    <citation type="journal article" date="2023" name="Genes (Basel)">
        <title>Chromosome-Level Genome Assembly and Circadian Gene Repertoire of the Patagonia Blennie Eleginops maclovinus-The Closest Ancestral Proxy of Antarctic Cryonotothenioids.</title>
        <authorList>
            <person name="Cheng C.C."/>
            <person name="Rivera-Colon A.G."/>
            <person name="Minhas B.F."/>
            <person name="Wilson L."/>
            <person name="Rayamajhi N."/>
            <person name="Vargas-Chacoff L."/>
            <person name="Catchen J.M."/>
        </authorList>
    </citation>
    <scope>NUCLEOTIDE SEQUENCE [LARGE SCALE GENOMIC DNA]</scope>
    <source>
        <strain evidence="2">JMC-PN-2008</strain>
    </source>
</reference>
<protein>
    <submittedName>
        <fullName evidence="2">Uncharacterized protein</fullName>
    </submittedName>
</protein>
<accession>A0AAN7XTX7</accession>